<name>Q8X0B9_NEUCS</name>
<feature type="signal peptide" evidence="2">
    <location>
        <begin position="1"/>
        <end position="20"/>
    </location>
</feature>
<accession>Q8X0B9</accession>
<sequence>MRAITSISFVLLVAPLGALAAPTPSEDVIPSRVLQARAVVTPAPCQPQLSPPPTEQESAERFEKFAHAFLETKNLTEAFEYIDATYICQRPNAALDALGPYWDSVQITPLRRTFKGEFGWLNYRTNYFGEIVDRYRMEGGCIVEHQCTWKSTALSITSMTTKRTPIVASRPEETPSPQAHSYVVDLPLSEYHKVHESDDIHRRGTTHGCDGSDTEASDKE</sequence>
<dbReference type="VEuPathDB" id="FungiDB:NCU06817"/>
<reference evidence="3" key="1">
    <citation type="submission" date="2000-05" db="EMBL/GenBank/DDBJ databases">
        <authorList>
            <person name="Schulte U."/>
            <person name="Aign V."/>
            <person name="Hoheisel J."/>
            <person name="Brandt P."/>
            <person name="Fartmann B."/>
            <person name="Holland R."/>
            <person name="Nyakatura G."/>
            <person name="Mewes H.W."/>
            <person name="Mannhaupt G."/>
        </authorList>
    </citation>
    <scope>NUCLEOTIDE SEQUENCE</scope>
</reference>
<dbReference type="AlphaFoldDB" id="Q8X0B9"/>
<dbReference type="EMBL" id="AL356173">
    <property type="protein sequence ID" value="CAD21213.1"/>
    <property type="molecule type" value="Genomic_DNA"/>
</dbReference>
<gene>
    <name evidence="3" type="primary">B14D6.070</name>
</gene>
<feature type="chain" id="PRO_5004315498" evidence="2">
    <location>
        <begin position="21"/>
        <end position="220"/>
    </location>
</feature>
<reference evidence="3" key="2">
    <citation type="submission" date="2002-01" db="EMBL/GenBank/DDBJ databases">
        <authorList>
            <person name="German Neurospora genome project"/>
        </authorList>
    </citation>
    <scope>NUCLEOTIDE SEQUENCE</scope>
</reference>
<proteinExistence type="predicted"/>
<evidence type="ECO:0000256" key="1">
    <source>
        <dbReference type="SAM" id="MobiDB-lite"/>
    </source>
</evidence>
<protein>
    <submittedName>
        <fullName evidence="3">Uncharacterized protein B14D6.070</fullName>
    </submittedName>
</protein>
<keyword evidence="2" id="KW-0732">Signal</keyword>
<evidence type="ECO:0000313" key="3">
    <source>
        <dbReference type="EMBL" id="CAD21213.1"/>
    </source>
</evidence>
<organism evidence="3">
    <name type="scientific">Neurospora crassa</name>
    <dbReference type="NCBI Taxonomy" id="5141"/>
    <lineage>
        <taxon>Eukaryota</taxon>
        <taxon>Fungi</taxon>
        <taxon>Dikarya</taxon>
        <taxon>Ascomycota</taxon>
        <taxon>Pezizomycotina</taxon>
        <taxon>Sordariomycetes</taxon>
        <taxon>Sordariomycetidae</taxon>
        <taxon>Sordariales</taxon>
        <taxon>Sordariaceae</taxon>
        <taxon>Neurospora</taxon>
    </lineage>
</organism>
<feature type="region of interest" description="Disordered" evidence="1">
    <location>
        <begin position="195"/>
        <end position="220"/>
    </location>
</feature>
<evidence type="ECO:0000256" key="2">
    <source>
        <dbReference type="SAM" id="SignalP"/>
    </source>
</evidence>